<reference evidence="2" key="1">
    <citation type="submission" date="2021-01" db="EMBL/GenBank/DDBJ databases">
        <title>Fulvivirga kasyanovii gen. nov., sp nov., a novel member of the phylum Bacteroidetes isolated from seawater in a mussel farm.</title>
        <authorList>
            <person name="Zhao L.-H."/>
            <person name="Wang Z.-J."/>
        </authorList>
    </citation>
    <scope>NUCLEOTIDE SEQUENCE</scope>
    <source>
        <strain evidence="2">2943</strain>
    </source>
</reference>
<dbReference type="PANTHER" id="PTHR36443:SF1">
    <property type="entry name" value="BSR5223 PROTEIN"/>
    <property type="match status" value="1"/>
</dbReference>
<evidence type="ECO:0000313" key="2">
    <source>
        <dbReference type="EMBL" id="MBL3654676.1"/>
    </source>
</evidence>
<dbReference type="PANTHER" id="PTHR36443">
    <property type="entry name" value="BSR5223 PROTEIN"/>
    <property type="match status" value="1"/>
</dbReference>
<organism evidence="2 3">
    <name type="scientific">Fulvivirga sediminis</name>
    <dbReference type="NCBI Taxonomy" id="2803949"/>
    <lineage>
        <taxon>Bacteria</taxon>
        <taxon>Pseudomonadati</taxon>
        <taxon>Bacteroidota</taxon>
        <taxon>Cytophagia</taxon>
        <taxon>Cytophagales</taxon>
        <taxon>Fulvivirgaceae</taxon>
        <taxon>Fulvivirga</taxon>
    </lineage>
</organism>
<comment type="caution">
    <text evidence="2">The sequence shown here is derived from an EMBL/GenBank/DDBJ whole genome shotgun (WGS) entry which is preliminary data.</text>
</comment>
<accession>A0A937F457</accession>
<dbReference type="Proteomes" id="UP000659388">
    <property type="component" value="Unassembled WGS sequence"/>
</dbReference>
<dbReference type="AlphaFoldDB" id="A0A937F457"/>
<keyword evidence="1" id="KW-0472">Membrane</keyword>
<sequence length="70" mass="7988">MAKFLIIIGVILVIIGMILHFEIKIPFLGKLPGDIDIKRENFRFYFPVMSSIILSVLLSLIVFIIQKLKG</sequence>
<evidence type="ECO:0000313" key="3">
    <source>
        <dbReference type="Proteomes" id="UP000659388"/>
    </source>
</evidence>
<proteinExistence type="predicted"/>
<keyword evidence="1" id="KW-0812">Transmembrane</keyword>
<feature type="transmembrane region" description="Helical" evidence="1">
    <location>
        <begin position="6"/>
        <end position="23"/>
    </location>
</feature>
<keyword evidence="1" id="KW-1133">Transmembrane helix</keyword>
<feature type="transmembrane region" description="Helical" evidence="1">
    <location>
        <begin position="44"/>
        <end position="65"/>
    </location>
</feature>
<dbReference type="Pfam" id="PF11146">
    <property type="entry name" value="DUF2905"/>
    <property type="match status" value="1"/>
</dbReference>
<dbReference type="EMBL" id="JAESIY010000001">
    <property type="protein sequence ID" value="MBL3654676.1"/>
    <property type="molecule type" value="Genomic_DNA"/>
</dbReference>
<keyword evidence="3" id="KW-1185">Reference proteome</keyword>
<protein>
    <submittedName>
        <fullName evidence="2">DUF2905 domain-containing protein</fullName>
    </submittedName>
</protein>
<dbReference type="InterPro" id="IPR021320">
    <property type="entry name" value="DUF2905"/>
</dbReference>
<gene>
    <name evidence="2" type="ORF">JL102_00935</name>
</gene>
<evidence type="ECO:0000256" key="1">
    <source>
        <dbReference type="SAM" id="Phobius"/>
    </source>
</evidence>
<name>A0A937F457_9BACT</name>